<comment type="caution">
    <text evidence="2">The sequence shown here is derived from an EMBL/GenBank/DDBJ whole genome shotgun (WGS) entry which is preliminary data.</text>
</comment>
<dbReference type="AlphaFoldDB" id="A0A8T0STE4"/>
<feature type="compositionally biased region" description="Low complexity" evidence="1">
    <location>
        <begin position="124"/>
        <end position="148"/>
    </location>
</feature>
<dbReference type="EMBL" id="CM029045">
    <property type="protein sequence ID" value="KAG2599409.1"/>
    <property type="molecule type" value="Genomic_DNA"/>
</dbReference>
<sequence>MRLYRVAQLDEAPRWHRQHGSGEKRGTRCPRVLSYGGAGRRKQRHADSGGAVSRNGSRTGRRELRQRRGVPSGGRGNGGRRERAVGRSGGVGNGRRERRRDLLATWGHPAALGERPGGGGNGGWPARAGGSRRGSSPGGTNADGAANRAGRRCRAGRAQGNARRRCASAS</sequence>
<gene>
    <name evidence="2" type="ORF">PVAP13_5KG454207</name>
</gene>
<evidence type="ECO:0000313" key="3">
    <source>
        <dbReference type="Proteomes" id="UP000823388"/>
    </source>
</evidence>
<proteinExistence type="predicted"/>
<evidence type="ECO:0000313" key="2">
    <source>
        <dbReference type="EMBL" id="KAG2599409.1"/>
    </source>
</evidence>
<organism evidence="2 3">
    <name type="scientific">Panicum virgatum</name>
    <name type="common">Blackwell switchgrass</name>
    <dbReference type="NCBI Taxonomy" id="38727"/>
    <lineage>
        <taxon>Eukaryota</taxon>
        <taxon>Viridiplantae</taxon>
        <taxon>Streptophyta</taxon>
        <taxon>Embryophyta</taxon>
        <taxon>Tracheophyta</taxon>
        <taxon>Spermatophyta</taxon>
        <taxon>Magnoliopsida</taxon>
        <taxon>Liliopsida</taxon>
        <taxon>Poales</taxon>
        <taxon>Poaceae</taxon>
        <taxon>PACMAD clade</taxon>
        <taxon>Panicoideae</taxon>
        <taxon>Panicodae</taxon>
        <taxon>Paniceae</taxon>
        <taxon>Panicinae</taxon>
        <taxon>Panicum</taxon>
        <taxon>Panicum sect. Hiantes</taxon>
    </lineage>
</organism>
<accession>A0A8T0STE4</accession>
<name>A0A8T0STE4_PANVG</name>
<protein>
    <submittedName>
        <fullName evidence="2">Uncharacterized protein</fullName>
    </submittedName>
</protein>
<dbReference type="Proteomes" id="UP000823388">
    <property type="component" value="Chromosome 5K"/>
</dbReference>
<feature type="region of interest" description="Disordered" evidence="1">
    <location>
        <begin position="1"/>
        <end position="170"/>
    </location>
</feature>
<keyword evidence="3" id="KW-1185">Reference proteome</keyword>
<evidence type="ECO:0000256" key="1">
    <source>
        <dbReference type="SAM" id="MobiDB-lite"/>
    </source>
</evidence>
<reference evidence="2 3" key="1">
    <citation type="submission" date="2020-05" db="EMBL/GenBank/DDBJ databases">
        <title>WGS assembly of Panicum virgatum.</title>
        <authorList>
            <person name="Lovell J.T."/>
            <person name="Jenkins J."/>
            <person name="Shu S."/>
            <person name="Juenger T.E."/>
            <person name="Schmutz J."/>
        </authorList>
    </citation>
    <scope>NUCLEOTIDE SEQUENCE [LARGE SCALE GENOMIC DNA]</scope>
    <source>
        <strain evidence="3">cv. AP13</strain>
    </source>
</reference>